<proteinExistence type="predicted"/>
<name>A0A3B1BRF7_9ZZZZ</name>
<accession>A0A3B1BRF7</accession>
<dbReference type="Pfam" id="PF09626">
    <property type="entry name" value="DHC"/>
    <property type="match status" value="1"/>
</dbReference>
<evidence type="ECO:0008006" key="2">
    <source>
        <dbReference type="Google" id="ProtNLM"/>
    </source>
</evidence>
<dbReference type="InterPro" id="IPR036909">
    <property type="entry name" value="Cyt_c-like_dom_sf"/>
</dbReference>
<sequence>MNKYFIFLLLGFSVSCATAPTPIPDPQSIGARLYVEKCGVCHSVPHPKRHTFKQWRHMLTLMDKRMEEKLGAPLLAREKTVILEYLKRNSS</sequence>
<dbReference type="GO" id="GO:0020037">
    <property type="term" value="F:heme binding"/>
    <property type="evidence" value="ECO:0007669"/>
    <property type="project" value="InterPro"/>
</dbReference>
<dbReference type="InterPro" id="IPR018588">
    <property type="entry name" value="Dihaem_cytochrome-c"/>
</dbReference>
<dbReference type="PROSITE" id="PS51257">
    <property type="entry name" value="PROKAR_LIPOPROTEIN"/>
    <property type="match status" value="1"/>
</dbReference>
<dbReference type="AlphaFoldDB" id="A0A3B1BRF7"/>
<reference evidence="1" key="1">
    <citation type="submission" date="2018-06" db="EMBL/GenBank/DDBJ databases">
        <authorList>
            <person name="Zhirakovskaya E."/>
        </authorList>
    </citation>
    <scope>NUCLEOTIDE SEQUENCE</scope>
</reference>
<dbReference type="SUPFAM" id="SSF46626">
    <property type="entry name" value="Cytochrome c"/>
    <property type="match status" value="1"/>
</dbReference>
<dbReference type="EMBL" id="UOGA01000179">
    <property type="protein sequence ID" value="VAX20519.1"/>
    <property type="molecule type" value="Genomic_DNA"/>
</dbReference>
<gene>
    <name evidence="1" type="ORF">MNBD_NITROSPINAE04-482</name>
</gene>
<dbReference type="Gene3D" id="1.10.760.10">
    <property type="entry name" value="Cytochrome c-like domain"/>
    <property type="match status" value="1"/>
</dbReference>
<protein>
    <recommendedName>
        <fullName evidence="2">Cytochrome c domain-containing protein</fullName>
    </recommendedName>
</protein>
<dbReference type="GO" id="GO:0009055">
    <property type="term" value="F:electron transfer activity"/>
    <property type="evidence" value="ECO:0007669"/>
    <property type="project" value="InterPro"/>
</dbReference>
<organism evidence="1">
    <name type="scientific">hydrothermal vent metagenome</name>
    <dbReference type="NCBI Taxonomy" id="652676"/>
    <lineage>
        <taxon>unclassified sequences</taxon>
        <taxon>metagenomes</taxon>
        <taxon>ecological metagenomes</taxon>
    </lineage>
</organism>
<evidence type="ECO:0000313" key="1">
    <source>
        <dbReference type="EMBL" id="VAX20519.1"/>
    </source>
</evidence>